<dbReference type="Pfam" id="PF01979">
    <property type="entry name" value="Amidohydro_1"/>
    <property type="match status" value="1"/>
</dbReference>
<dbReference type="InterPro" id="IPR057744">
    <property type="entry name" value="OTAase-like"/>
</dbReference>
<dbReference type="SUPFAM" id="SSF51556">
    <property type="entry name" value="Metallo-dependent hydrolases"/>
    <property type="match status" value="1"/>
</dbReference>
<dbReference type="InterPro" id="IPR011059">
    <property type="entry name" value="Metal-dep_hydrolase_composite"/>
</dbReference>
<dbReference type="InterPro" id="IPR006680">
    <property type="entry name" value="Amidohydro-rel"/>
</dbReference>
<proteinExistence type="predicted"/>
<evidence type="ECO:0000313" key="2">
    <source>
        <dbReference type="EMBL" id="ALH79177.1"/>
    </source>
</evidence>
<dbReference type="EMBL" id="CP012700">
    <property type="protein sequence ID" value="ALH79177.1"/>
    <property type="molecule type" value="Genomic_DNA"/>
</dbReference>
<gene>
    <name evidence="2" type="ORF">AN936_01925</name>
</gene>
<dbReference type="Gene3D" id="2.30.40.10">
    <property type="entry name" value="Urease, subunit C, domain 1"/>
    <property type="match status" value="1"/>
</dbReference>
<dbReference type="GO" id="GO:0016810">
    <property type="term" value="F:hydrolase activity, acting on carbon-nitrogen (but not peptide) bonds"/>
    <property type="evidence" value="ECO:0007669"/>
    <property type="project" value="InterPro"/>
</dbReference>
<dbReference type="PANTHER" id="PTHR43135">
    <property type="entry name" value="ALPHA-D-RIBOSE 1-METHYLPHOSPHONATE 5-TRIPHOSPHATE DIPHOSPHATASE"/>
    <property type="match status" value="1"/>
</dbReference>
<sequence length="432" mass="46421">MKYSNAPAGKFANTEMAMTITILENARLFDGTNADCPTGMSVAIEGGTIKEVSERPIAADGARRIDVGGRTLMPGLIDLHIHAYISDVNVQRVDAMGPAHRTAHAVRMLGHALDCGFTTVRDIGGGDWSLWRSIEEGLIRGPRFLYAGRIVSMTGGHGDMRPMSHDGHGHGGGFCQCGQANSLTVVADGVDACIAAVREEYRRGAHTIKIMGSGGVASPTDPIWMNQYREDEVRAIVNECIERRSYASAHCHPTSAIRRCVEFGVRCIEHGTLIDDETAAFVAERGAFIVPTMAIIFALRELGPQMGFPPESQAKLDEVFGEALSGMDRMRQAGVKIGFGTDLLGDTYTRQCTEFTIRSEVFTPLEILRQATSIGAEVLQMQGKLGCVAAGAHADLIVVDGDPLSDIGLLARNGEALPLIMRAGEIVKNRLG</sequence>
<dbReference type="InterPro" id="IPR032466">
    <property type="entry name" value="Metal_Hydrolase"/>
</dbReference>
<name>A0A0N9UUR7_SPHMC</name>
<evidence type="ECO:0000259" key="1">
    <source>
        <dbReference type="Pfam" id="PF01979"/>
    </source>
</evidence>
<keyword evidence="2" id="KW-0378">Hydrolase</keyword>
<feature type="domain" description="Amidohydrolase-related" evidence="1">
    <location>
        <begin position="71"/>
        <end position="418"/>
    </location>
</feature>
<accession>A0A0N9UUR7</accession>
<dbReference type="PATRIC" id="fig|33050.5.peg.402"/>
<reference evidence="2 3" key="1">
    <citation type="journal article" date="2015" name="Genome Announc.">
        <title>Complete Genome Sequence of Polypropylene Glycol- and Polyethylene Glycol-Degrading Sphingopyxis macrogoltabida Strain EY-1.</title>
        <authorList>
            <person name="Ohtsubo Y."/>
            <person name="Nagata Y."/>
            <person name="Numata M."/>
            <person name="Tsuchikane K."/>
            <person name="Hosoyama A."/>
            <person name="Yamazoe A."/>
            <person name="Tsuda M."/>
            <person name="Fujita N."/>
            <person name="Kawai F."/>
        </authorList>
    </citation>
    <scope>NUCLEOTIDE SEQUENCE [LARGE SCALE GENOMIC DNA]</scope>
    <source>
        <strain evidence="2 3">EY-1</strain>
    </source>
</reference>
<dbReference type="SUPFAM" id="SSF51338">
    <property type="entry name" value="Composite domain of metallo-dependent hydrolases"/>
    <property type="match status" value="2"/>
</dbReference>
<dbReference type="Gene3D" id="3.20.20.140">
    <property type="entry name" value="Metal-dependent hydrolases"/>
    <property type="match status" value="1"/>
</dbReference>
<dbReference type="KEGG" id="smag:AN936_01925"/>
<dbReference type="AlphaFoldDB" id="A0A0N9UUR7"/>
<protein>
    <submittedName>
        <fullName evidence="2">Amidohydrolase</fullName>
    </submittedName>
</protein>
<dbReference type="InterPro" id="IPR051781">
    <property type="entry name" value="Metallo-dep_Hydrolase"/>
</dbReference>
<dbReference type="PANTHER" id="PTHR43135:SF3">
    <property type="entry name" value="ALPHA-D-RIBOSE 1-METHYLPHOSPHONATE 5-TRIPHOSPHATE DIPHOSPHATASE"/>
    <property type="match status" value="1"/>
</dbReference>
<dbReference type="CDD" id="cd01299">
    <property type="entry name" value="Met_dep_hydrolase_A"/>
    <property type="match status" value="1"/>
</dbReference>
<dbReference type="Proteomes" id="UP000058074">
    <property type="component" value="Chromosome"/>
</dbReference>
<evidence type="ECO:0000313" key="3">
    <source>
        <dbReference type="Proteomes" id="UP000058074"/>
    </source>
</evidence>
<organism evidence="2 3">
    <name type="scientific">Sphingopyxis macrogoltabida</name>
    <name type="common">Sphingomonas macrogoltabidus</name>
    <dbReference type="NCBI Taxonomy" id="33050"/>
    <lineage>
        <taxon>Bacteria</taxon>
        <taxon>Pseudomonadati</taxon>
        <taxon>Pseudomonadota</taxon>
        <taxon>Alphaproteobacteria</taxon>
        <taxon>Sphingomonadales</taxon>
        <taxon>Sphingomonadaceae</taxon>
        <taxon>Sphingopyxis</taxon>
    </lineage>
</organism>